<keyword evidence="7" id="KW-1185">Reference proteome</keyword>
<gene>
    <name evidence="6" type="ORF">DM860_006154</name>
</gene>
<dbReference type="GO" id="GO:1901137">
    <property type="term" value="P:carbohydrate derivative biosynthetic process"/>
    <property type="evidence" value="ECO:0007669"/>
    <property type="project" value="UniProtKB-ARBA"/>
</dbReference>
<dbReference type="InterPro" id="IPR035595">
    <property type="entry name" value="UDP_glycos_trans_CS"/>
</dbReference>
<comment type="similarity">
    <text evidence="1 3">Belongs to the UDP-glycosyltransferase family.</text>
</comment>
<evidence type="ECO:0000313" key="6">
    <source>
        <dbReference type="EMBL" id="RAL46000.1"/>
    </source>
</evidence>
<dbReference type="EC" id="2.4.1.-" evidence="4"/>
<evidence type="ECO:0000313" key="7">
    <source>
        <dbReference type="Proteomes" id="UP000249390"/>
    </source>
</evidence>
<proteinExistence type="inferred from homology"/>
<dbReference type="InterPro" id="IPR002213">
    <property type="entry name" value="UDP_glucos_trans"/>
</dbReference>
<dbReference type="Pfam" id="PF26168">
    <property type="entry name" value="Glyco_transf_N"/>
    <property type="match status" value="1"/>
</dbReference>
<keyword evidence="3" id="KW-0328">Glycosyltransferase</keyword>
<feature type="domain" description="Glycosyltransferase N-terminal" evidence="5">
    <location>
        <begin position="13"/>
        <end position="225"/>
    </location>
</feature>
<evidence type="ECO:0000259" key="5">
    <source>
        <dbReference type="Pfam" id="PF26168"/>
    </source>
</evidence>
<evidence type="ECO:0000256" key="3">
    <source>
        <dbReference type="RuleBase" id="RU003718"/>
    </source>
</evidence>
<evidence type="ECO:0000256" key="2">
    <source>
        <dbReference type="ARBA" id="ARBA00022679"/>
    </source>
</evidence>
<comment type="caution">
    <text evidence="6">The sequence shown here is derived from an EMBL/GenBank/DDBJ whole genome shotgun (WGS) entry which is preliminary data.</text>
</comment>
<dbReference type="Proteomes" id="UP000249390">
    <property type="component" value="Unassembled WGS sequence"/>
</dbReference>
<dbReference type="FunFam" id="3.40.50.2000:FF:000037">
    <property type="entry name" value="Glycosyltransferase"/>
    <property type="match status" value="1"/>
</dbReference>
<dbReference type="CDD" id="cd03784">
    <property type="entry name" value="GT1_Gtf-like"/>
    <property type="match status" value="1"/>
</dbReference>
<dbReference type="PANTHER" id="PTHR48044:SF39">
    <property type="entry name" value="GLYCOSYLTRANSFERASE"/>
    <property type="match status" value="1"/>
</dbReference>
<dbReference type="GO" id="GO:0008194">
    <property type="term" value="F:UDP-glycosyltransferase activity"/>
    <property type="evidence" value="ECO:0007669"/>
    <property type="project" value="InterPro"/>
</dbReference>
<protein>
    <recommendedName>
        <fullName evidence="4">Glycosyltransferase</fullName>
        <ecNumber evidence="4">2.4.1.-</ecNumber>
    </recommendedName>
</protein>
<accession>A0A328DL71</accession>
<evidence type="ECO:0000256" key="1">
    <source>
        <dbReference type="ARBA" id="ARBA00009995"/>
    </source>
</evidence>
<keyword evidence="2 3" id="KW-0808">Transferase</keyword>
<reference evidence="6 7" key="1">
    <citation type="submission" date="2018-06" db="EMBL/GenBank/DDBJ databases">
        <title>The Genome of Cuscuta australis (Dodder) Provides Insight into the Evolution of Plant Parasitism.</title>
        <authorList>
            <person name="Liu H."/>
        </authorList>
    </citation>
    <scope>NUCLEOTIDE SEQUENCE [LARGE SCALE GENOMIC DNA]</scope>
    <source>
        <strain evidence="7">cv. Yunnan</strain>
        <tissue evidence="6">Vines</tissue>
    </source>
</reference>
<dbReference type="PANTHER" id="PTHR48044">
    <property type="entry name" value="GLYCOSYLTRANSFERASE"/>
    <property type="match status" value="1"/>
</dbReference>
<dbReference type="InterPro" id="IPR058980">
    <property type="entry name" value="Glyco_transf_N"/>
</dbReference>
<name>A0A328DL71_9ASTE</name>
<dbReference type="PROSITE" id="PS00375">
    <property type="entry name" value="UDPGT"/>
    <property type="match status" value="1"/>
</dbReference>
<evidence type="ECO:0000256" key="4">
    <source>
        <dbReference type="RuleBase" id="RU362057"/>
    </source>
</evidence>
<dbReference type="Gene3D" id="3.40.50.2000">
    <property type="entry name" value="Glycogen Phosphorylase B"/>
    <property type="match status" value="2"/>
</dbReference>
<sequence length="460" mass="50328">MAENKPTGRRFRVLMLPWLAHGHVVPYLELAKELHHRNFVVHFSSTPAVLASLQSAPPNSSAFLSQIHTVPIHLPAAADLPPSRHTTKDLPRHQIFALCKAFRMSAPAFSLILEEIEPDLVVYDLFQPWAAEAAASRGIPAVCFCITGAASIAFTHHLLLRGSTAGFPFPAASMRPNELRTLRENTASIEPEDRVAILKSLELSNDVVLINTSREIEGKYIDHLSAVLGKSAVPTGSLVRVPGGSGAAEKAEDHEILRFLDGKQRQSTVYISFGSEYYLSATEIHEVAKGLELSGANFVWVVRFPAGKEAKIEDSMPEGFLERVKERGVLLEKWAPQIQILGHQSVGGFVMQCGWNSFLESIHFEIPLIAIPMHSEQFITARMAAELGIATEVMRDDDGRLHGEDIAKAVKIVLEEKEGEEMRGKVKELNAAMAIKGKQGIDDTAALLSRLCLTSGSGKA</sequence>
<organism evidence="6 7">
    <name type="scientific">Cuscuta australis</name>
    <dbReference type="NCBI Taxonomy" id="267555"/>
    <lineage>
        <taxon>Eukaryota</taxon>
        <taxon>Viridiplantae</taxon>
        <taxon>Streptophyta</taxon>
        <taxon>Embryophyta</taxon>
        <taxon>Tracheophyta</taxon>
        <taxon>Spermatophyta</taxon>
        <taxon>Magnoliopsida</taxon>
        <taxon>eudicotyledons</taxon>
        <taxon>Gunneridae</taxon>
        <taxon>Pentapetalae</taxon>
        <taxon>asterids</taxon>
        <taxon>lamiids</taxon>
        <taxon>Solanales</taxon>
        <taxon>Convolvulaceae</taxon>
        <taxon>Cuscuteae</taxon>
        <taxon>Cuscuta</taxon>
        <taxon>Cuscuta subgen. Grammica</taxon>
        <taxon>Cuscuta sect. Cleistogrammica</taxon>
    </lineage>
</organism>
<dbReference type="EMBL" id="NQVE01000125">
    <property type="protein sequence ID" value="RAL46000.1"/>
    <property type="molecule type" value="Genomic_DNA"/>
</dbReference>
<dbReference type="AlphaFoldDB" id="A0A328DL71"/>
<dbReference type="Pfam" id="PF00201">
    <property type="entry name" value="UDPGT"/>
    <property type="match status" value="1"/>
</dbReference>
<dbReference type="SUPFAM" id="SSF53756">
    <property type="entry name" value="UDP-Glycosyltransferase/glycogen phosphorylase"/>
    <property type="match status" value="1"/>
</dbReference>